<dbReference type="AlphaFoldDB" id="A0A1F5E3C7"/>
<reference evidence="1 2" key="1">
    <citation type="journal article" date="2016" name="Nat. Commun.">
        <title>Thousands of microbial genomes shed light on interconnected biogeochemical processes in an aquifer system.</title>
        <authorList>
            <person name="Anantharaman K."/>
            <person name="Brown C.T."/>
            <person name="Hug L.A."/>
            <person name="Sharon I."/>
            <person name="Castelle C.J."/>
            <person name="Probst A.J."/>
            <person name="Thomas B.C."/>
            <person name="Singh A."/>
            <person name="Wilkins M.J."/>
            <person name="Karaoz U."/>
            <person name="Brodie E.L."/>
            <person name="Williams K.H."/>
            <person name="Hubbard S.S."/>
            <person name="Banfield J.F."/>
        </authorList>
    </citation>
    <scope>NUCLEOTIDE SEQUENCE [LARGE SCALE GENOMIC DNA]</scope>
</reference>
<evidence type="ECO:0000313" key="1">
    <source>
        <dbReference type="EMBL" id="OGD61929.1"/>
    </source>
</evidence>
<gene>
    <name evidence="1" type="ORF">A2215_02240</name>
</gene>
<organism evidence="1 2">
    <name type="scientific">Candidatus Berkelbacteria bacterium RIFOXYA2_FULL_43_10</name>
    <dbReference type="NCBI Taxonomy" id="1797472"/>
    <lineage>
        <taxon>Bacteria</taxon>
        <taxon>Candidatus Berkelbacteria</taxon>
    </lineage>
</organism>
<evidence type="ECO:0000313" key="2">
    <source>
        <dbReference type="Proteomes" id="UP000178583"/>
    </source>
</evidence>
<protein>
    <recommendedName>
        <fullName evidence="3">Antitoxin</fullName>
    </recommendedName>
</protein>
<name>A0A1F5E3C7_9BACT</name>
<sequence>MEKIVGLRELRENIAIYANRVKSGQSFVVMKKSSPLFRISPIEDGNDAWEEVVDFTKIKKGGIEIKELIGRL</sequence>
<dbReference type="EMBL" id="MEZY01000058">
    <property type="protein sequence ID" value="OGD61929.1"/>
    <property type="molecule type" value="Genomic_DNA"/>
</dbReference>
<dbReference type="Proteomes" id="UP000178583">
    <property type="component" value="Unassembled WGS sequence"/>
</dbReference>
<proteinExistence type="predicted"/>
<comment type="caution">
    <text evidence="1">The sequence shown here is derived from an EMBL/GenBank/DDBJ whole genome shotgun (WGS) entry which is preliminary data.</text>
</comment>
<dbReference type="STRING" id="1797472.A2215_02240"/>
<accession>A0A1F5E3C7</accession>
<evidence type="ECO:0008006" key="3">
    <source>
        <dbReference type="Google" id="ProtNLM"/>
    </source>
</evidence>